<organism evidence="1 2">
    <name type="scientific">Metabacillus rhizolycopersici</name>
    <dbReference type="NCBI Taxonomy" id="2875709"/>
    <lineage>
        <taxon>Bacteria</taxon>
        <taxon>Bacillati</taxon>
        <taxon>Bacillota</taxon>
        <taxon>Bacilli</taxon>
        <taxon>Bacillales</taxon>
        <taxon>Bacillaceae</taxon>
        <taxon>Metabacillus</taxon>
    </lineage>
</organism>
<accession>A0ABS7UWD7</accession>
<dbReference type="RefSeq" id="WP_224141079.1">
    <property type="nucleotide sequence ID" value="NZ_JAIQUM010000062.1"/>
</dbReference>
<protein>
    <submittedName>
        <fullName evidence="1">DUF4085 domain-containing protein</fullName>
    </submittedName>
</protein>
<comment type="caution">
    <text evidence="1">The sequence shown here is derived from an EMBL/GenBank/DDBJ whole genome shotgun (WGS) entry which is preliminary data.</text>
</comment>
<gene>
    <name evidence="1" type="ORF">K9V48_20885</name>
</gene>
<dbReference type="InterPro" id="IPR025144">
    <property type="entry name" value="DUF4085"/>
</dbReference>
<name>A0ABS7UWD7_9BACI</name>
<reference evidence="1" key="1">
    <citation type="submission" date="2024-05" db="EMBL/GenBank/DDBJ databases">
        <title>Metabacillus sp. nov., isolated from the rhizosphere soil of tomato plants.</title>
        <authorList>
            <person name="Ma R."/>
        </authorList>
    </citation>
    <scope>NUCLEOTIDE SEQUENCE</scope>
    <source>
        <strain evidence="1">DBTR6</strain>
    </source>
</reference>
<proteinExistence type="predicted"/>
<dbReference type="Proteomes" id="UP001165287">
    <property type="component" value="Unassembled WGS sequence"/>
</dbReference>
<keyword evidence="2" id="KW-1185">Reference proteome</keyword>
<sequence length="399" mass="46575">MWNLTMQAKKAFEHANILPIQESDHDWKIALEDAKEEGVDLYSQLKEELNECKERLLQILPERFKQYVHDGTLNSPELPKQVREDYLLWIRAAEETFEAVLDASFENKQKALAFLPEPVQEVYEQSLHDAEIERIERSPSTLKITLNTLGGFSTKSIVELFFTDIFIEESHLPLQVGQWYIYDELIKTENGFALHVIFDCPETEWTIEAKQINANYYYRPKAYDDFAEDKEFELQAYIEKLNPDFTYTSITPNFKSEIKTFTNEAPYMTLQEGELLVESGELHAILAGKQIKLADCLNDCLHFIFTDEYEDPYAQFSEPVPADEIEEVALSEDLELQVRAWNTMYANPHEFVDIINRVLMRLNVTEDNEMMASVYINHFNEYRILTEETLSKHCNLSGK</sequence>
<dbReference type="Pfam" id="PF13315">
    <property type="entry name" value="DUF4085"/>
    <property type="match status" value="1"/>
</dbReference>
<evidence type="ECO:0000313" key="2">
    <source>
        <dbReference type="Proteomes" id="UP001165287"/>
    </source>
</evidence>
<evidence type="ECO:0000313" key="1">
    <source>
        <dbReference type="EMBL" id="MBZ5752625.1"/>
    </source>
</evidence>
<dbReference type="EMBL" id="JAIQUM010000062">
    <property type="protein sequence ID" value="MBZ5752625.1"/>
    <property type="molecule type" value="Genomic_DNA"/>
</dbReference>